<sequence length="808" mass="89125">MSAAAAIVGGAALAGSSMELHAAATHVPSQDENSTMSDGFLGSGPKESTAGLSVKKTVNTLATSKLPGQNYHKKLKTKHDCPSPTDSYPMDKLYAKLSEQHSIMQQQQQQQQKDAQKPLEDETLYARGLDQQSSCISLPPTPAVEGFSASTAPTTRCSSTTPAEGKMTAEEVLRLKLELAHAQNKISRLDQELAHSRVANPEPECATPALVSEHGYSSVMVPATSPAASRIGGGNLALNPPGKMPPFSRENSWMTQDDAPSDMGDTLPPAAWNRSRGIWNNSKSTFGTPFPQSQAMIEPAQPAPWVNNRVANYDATFAPSGMEMYRQDRMVPDHEVMRPMGRRGNRYDNRYGSSNNFGSGFNNYNMGPPSYDLAQGYSAGPQAMMGGGGMGMGMYAPYQQQPVRTTLSPHATEFTSISAPWKGETLTADGQTYVSPTTEPLNYRRLLDRNVTCDWKYIVDKIVCNNDQQASIFLQQKLKVGTPEQKYDIVEAIVAQAYPLMVNRFGNFLVQRCFEHGTPEQVIKIAQSIRGNTLNLSMDPFGCHVVQKAFDSVPEDYKAIMVHELLRRIPETVIHRYACHVWQKLFELRWTESPPQIMKYVNEALRGMWHEVALGETGSLVVQNIFENCLEEDKRPCIEEVLANIDIVAHGQFGNWCIQHVCEHGAPADRSRAIDHVIRYAAEYSMDQFASKVVEKCLKIGGPDFLSRYLDRVCEGRIDRPRIPLIDIASDQYGNYLIQYILTHAAPQHREIVAAHIRKHMVSLRGSKFGSRVGMLCTNHAAATRPGPAVGPMPGRIAGSRYGGGGYR</sequence>
<evidence type="ECO:0000256" key="4">
    <source>
        <dbReference type="SAM" id="MobiDB-lite"/>
    </source>
</evidence>
<dbReference type="GO" id="GO:0010608">
    <property type="term" value="P:post-transcriptional regulation of gene expression"/>
    <property type="evidence" value="ECO:0007669"/>
    <property type="project" value="TreeGrafter"/>
</dbReference>
<dbReference type="Proteomes" id="UP001303889">
    <property type="component" value="Unassembled WGS sequence"/>
</dbReference>
<dbReference type="InterPro" id="IPR011989">
    <property type="entry name" value="ARM-like"/>
</dbReference>
<reference evidence="6" key="1">
    <citation type="journal article" date="2023" name="Mol. Phylogenet. Evol.">
        <title>Genome-scale phylogeny and comparative genomics of the fungal order Sordariales.</title>
        <authorList>
            <person name="Hensen N."/>
            <person name="Bonometti L."/>
            <person name="Westerberg I."/>
            <person name="Brannstrom I.O."/>
            <person name="Guillou S."/>
            <person name="Cros-Aarteil S."/>
            <person name="Calhoun S."/>
            <person name="Haridas S."/>
            <person name="Kuo A."/>
            <person name="Mondo S."/>
            <person name="Pangilinan J."/>
            <person name="Riley R."/>
            <person name="LaButti K."/>
            <person name="Andreopoulos B."/>
            <person name="Lipzen A."/>
            <person name="Chen C."/>
            <person name="Yan M."/>
            <person name="Daum C."/>
            <person name="Ng V."/>
            <person name="Clum A."/>
            <person name="Steindorff A."/>
            <person name="Ohm R.A."/>
            <person name="Martin F."/>
            <person name="Silar P."/>
            <person name="Natvig D.O."/>
            <person name="Lalanne C."/>
            <person name="Gautier V."/>
            <person name="Ament-Velasquez S.L."/>
            <person name="Kruys A."/>
            <person name="Hutchinson M.I."/>
            <person name="Powell A.J."/>
            <person name="Barry K."/>
            <person name="Miller A.N."/>
            <person name="Grigoriev I.V."/>
            <person name="Debuchy R."/>
            <person name="Gladieux P."/>
            <person name="Hiltunen Thoren M."/>
            <person name="Johannesson H."/>
        </authorList>
    </citation>
    <scope>NUCLEOTIDE SEQUENCE</scope>
    <source>
        <strain evidence="6">CBS 103.79</strain>
    </source>
</reference>
<evidence type="ECO:0000256" key="3">
    <source>
        <dbReference type="PROSITE-ProRule" id="PRU00317"/>
    </source>
</evidence>
<dbReference type="PANTHER" id="PTHR12537:SF48">
    <property type="entry name" value="MEIOTIC COILED-COIL PROTEIN 2"/>
    <property type="match status" value="1"/>
</dbReference>
<name>A0AAN6ML65_9PEZI</name>
<feature type="repeat" description="Pumilio" evidence="3">
    <location>
        <begin position="492"/>
        <end position="527"/>
    </location>
</feature>
<dbReference type="GO" id="GO:0005737">
    <property type="term" value="C:cytoplasm"/>
    <property type="evidence" value="ECO:0007669"/>
    <property type="project" value="TreeGrafter"/>
</dbReference>
<keyword evidence="1" id="KW-0677">Repeat</keyword>
<dbReference type="GO" id="GO:0003730">
    <property type="term" value="F:mRNA 3'-UTR binding"/>
    <property type="evidence" value="ECO:0007669"/>
    <property type="project" value="TreeGrafter"/>
</dbReference>
<dbReference type="SMART" id="SM00025">
    <property type="entry name" value="Pumilio"/>
    <property type="match status" value="8"/>
</dbReference>
<dbReference type="Pfam" id="PF00806">
    <property type="entry name" value="PUF"/>
    <property type="match status" value="8"/>
</dbReference>
<keyword evidence="7" id="KW-1185">Reference proteome</keyword>
<dbReference type="InterPro" id="IPR033712">
    <property type="entry name" value="Pumilio_RNA-bd"/>
</dbReference>
<dbReference type="PROSITE" id="PS50303">
    <property type="entry name" value="PUM_HD"/>
    <property type="match status" value="1"/>
</dbReference>
<dbReference type="SUPFAM" id="SSF48371">
    <property type="entry name" value="ARM repeat"/>
    <property type="match status" value="1"/>
</dbReference>
<evidence type="ECO:0000313" key="7">
    <source>
        <dbReference type="Proteomes" id="UP001303889"/>
    </source>
</evidence>
<protein>
    <recommendedName>
        <fullName evidence="5">PUM-HD domain-containing protein</fullName>
    </recommendedName>
</protein>
<dbReference type="InterPro" id="IPR033133">
    <property type="entry name" value="PUM-HD"/>
</dbReference>
<feature type="repeat" description="Pumilio" evidence="3">
    <location>
        <begin position="528"/>
        <end position="563"/>
    </location>
</feature>
<comment type="function">
    <text evidence="2">RNA-binding nucleolar protein required for pre-rRNA processing. Involved in production of 18S rRNA and assembly of small ribosomal subunit.</text>
</comment>
<gene>
    <name evidence="6" type="ORF">C8A05DRAFT_15052</name>
</gene>
<dbReference type="AlphaFoldDB" id="A0AAN6ML65"/>
<organism evidence="6 7">
    <name type="scientific">Staphylotrichum tortipilum</name>
    <dbReference type="NCBI Taxonomy" id="2831512"/>
    <lineage>
        <taxon>Eukaryota</taxon>
        <taxon>Fungi</taxon>
        <taxon>Dikarya</taxon>
        <taxon>Ascomycota</taxon>
        <taxon>Pezizomycotina</taxon>
        <taxon>Sordariomycetes</taxon>
        <taxon>Sordariomycetidae</taxon>
        <taxon>Sordariales</taxon>
        <taxon>Chaetomiaceae</taxon>
        <taxon>Staphylotrichum</taxon>
    </lineage>
</organism>
<feature type="repeat" description="Pumilio" evidence="3">
    <location>
        <begin position="676"/>
        <end position="711"/>
    </location>
</feature>
<feature type="repeat" description="Pumilio" evidence="3">
    <location>
        <begin position="717"/>
        <end position="755"/>
    </location>
</feature>
<dbReference type="PROSITE" id="PS50302">
    <property type="entry name" value="PUM"/>
    <property type="match status" value="4"/>
</dbReference>
<evidence type="ECO:0000313" key="6">
    <source>
        <dbReference type="EMBL" id="KAK3902965.1"/>
    </source>
</evidence>
<dbReference type="EMBL" id="MU855477">
    <property type="protein sequence ID" value="KAK3902965.1"/>
    <property type="molecule type" value="Genomic_DNA"/>
</dbReference>
<comment type="caution">
    <text evidence="6">The sequence shown here is derived from an EMBL/GenBank/DDBJ whole genome shotgun (WGS) entry which is preliminary data.</text>
</comment>
<proteinExistence type="predicted"/>
<evidence type="ECO:0000259" key="5">
    <source>
        <dbReference type="PROSITE" id="PS50303"/>
    </source>
</evidence>
<feature type="compositionally biased region" description="Polar residues" evidence="4">
    <location>
        <begin position="148"/>
        <end position="162"/>
    </location>
</feature>
<feature type="region of interest" description="Disordered" evidence="4">
    <location>
        <begin position="146"/>
        <end position="165"/>
    </location>
</feature>
<dbReference type="InterPro" id="IPR016024">
    <property type="entry name" value="ARM-type_fold"/>
</dbReference>
<feature type="region of interest" description="Disordered" evidence="4">
    <location>
        <begin position="24"/>
        <end position="53"/>
    </location>
</feature>
<dbReference type="Gene3D" id="1.25.10.10">
    <property type="entry name" value="Leucine-rich Repeat Variant"/>
    <property type="match status" value="1"/>
</dbReference>
<feature type="compositionally biased region" description="Polar residues" evidence="4">
    <location>
        <begin position="27"/>
        <end position="37"/>
    </location>
</feature>
<dbReference type="InterPro" id="IPR001313">
    <property type="entry name" value="Pumilio_RNA-bd_rpt"/>
</dbReference>
<dbReference type="PANTHER" id="PTHR12537">
    <property type="entry name" value="RNA BINDING PROTEIN PUMILIO-RELATED"/>
    <property type="match status" value="1"/>
</dbReference>
<evidence type="ECO:0000256" key="1">
    <source>
        <dbReference type="ARBA" id="ARBA00022737"/>
    </source>
</evidence>
<reference evidence="6" key="2">
    <citation type="submission" date="2023-05" db="EMBL/GenBank/DDBJ databases">
        <authorList>
            <consortium name="Lawrence Berkeley National Laboratory"/>
            <person name="Steindorff A."/>
            <person name="Hensen N."/>
            <person name="Bonometti L."/>
            <person name="Westerberg I."/>
            <person name="Brannstrom I.O."/>
            <person name="Guillou S."/>
            <person name="Cros-Aarteil S."/>
            <person name="Calhoun S."/>
            <person name="Haridas S."/>
            <person name="Kuo A."/>
            <person name="Mondo S."/>
            <person name="Pangilinan J."/>
            <person name="Riley R."/>
            <person name="Labutti K."/>
            <person name="Andreopoulos B."/>
            <person name="Lipzen A."/>
            <person name="Chen C."/>
            <person name="Yanf M."/>
            <person name="Daum C."/>
            <person name="Ng V."/>
            <person name="Clum A."/>
            <person name="Ohm R."/>
            <person name="Martin F."/>
            <person name="Silar P."/>
            <person name="Natvig D."/>
            <person name="Lalanne C."/>
            <person name="Gautier V."/>
            <person name="Ament-Velasquez S.L."/>
            <person name="Kruys A."/>
            <person name="Hutchinson M.I."/>
            <person name="Powell A.J."/>
            <person name="Barry K."/>
            <person name="Miller A.N."/>
            <person name="Grigoriev I.V."/>
            <person name="Debuchy R."/>
            <person name="Gladieux P."/>
            <person name="Thoren M.H."/>
            <person name="Johannesson H."/>
        </authorList>
    </citation>
    <scope>NUCLEOTIDE SEQUENCE</scope>
    <source>
        <strain evidence="6">CBS 103.79</strain>
    </source>
</reference>
<feature type="domain" description="PUM-HD" evidence="5">
    <location>
        <begin position="429"/>
        <end position="781"/>
    </location>
</feature>
<accession>A0AAN6ML65</accession>
<evidence type="ECO:0000256" key="2">
    <source>
        <dbReference type="ARBA" id="ARBA00024893"/>
    </source>
</evidence>
<dbReference type="CDD" id="cd07920">
    <property type="entry name" value="Pumilio"/>
    <property type="match status" value="1"/>
</dbReference>